<reference evidence="3 4" key="1">
    <citation type="submission" date="2019-08" db="EMBL/GenBank/DDBJ databases">
        <title>Draft genome sequences of two oriental melons (Cucumis melo L. var makuwa).</title>
        <authorList>
            <person name="Kwon S.-Y."/>
        </authorList>
    </citation>
    <scope>NUCLEOTIDE SEQUENCE [LARGE SCALE GENOMIC DNA]</scope>
    <source>
        <strain evidence="4">cv. Chang Bougi</strain>
        <strain evidence="3">cv. SW 3</strain>
        <tissue evidence="1">Leaf</tissue>
    </source>
</reference>
<organism evidence="1 3">
    <name type="scientific">Cucumis melo var. makuwa</name>
    <name type="common">Oriental melon</name>
    <dbReference type="NCBI Taxonomy" id="1194695"/>
    <lineage>
        <taxon>Eukaryota</taxon>
        <taxon>Viridiplantae</taxon>
        <taxon>Streptophyta</taxon>
        <taxon>Embryophyta</taxon>
        <taxon>Tracheophyta</taxon>
        <taxon>Spermatophyta</taxon>
        <taxon>Magnoliopsida</taxon>
        <taxon>eudicotyledons</taxon>
        <taxon>Gunneridae</taxon>
        <taxon>Pentapetalae</taxon>
        <taxon>rosids</taxon>
        <taxon>fabids</taxon>
        <taxon>Cucurbitales</taxon>
        <taxon>Cucurbitaceae</taxon>
        <taxon>Benincaseae</taxon>
        <taxon>Cucumis</taxon>
    </lineage>
</organism>
<evidence type="ECO:0000313" key="3">
    <source>
        <dbReference type="Proteomes" id="UP000321393"/>
    </source>
</evidence>
<evidence type="ECO:0000313" key="4">
    <source>
        <dbReference type="Proteomes" id="UP000321947"/>
    </source>
</evidence>
<dbReference type="Proteomes" id="UP000321947">
    <property type="component" value="Unassembled WGS sequence"/>
</dbReference>
<comment type="caution">
    <text evidence="1">The sequence shown here is derived from an EMBL/GenBank/DDBJ whole genome shotgun (WGS) entry which is preliminary data.</text>
</comment>
<dbReference type="EMBL" id="SSTD01009930">
    <property type="protein sequence ID" value="TYK13470.1"/>
    <property type="molecule type" value="Genomic_DNA"/>
</dbReference>
<sequence length="506" mass="57880">MNILQSQHYVATNSLYVVPPPVPNIKQLEAQAKIQDMGQNENTPAKQKLEDLEERLQAIEGTDVYGNIYATQLCLVLDLIIPAKFKVLEFDKYDGSSCPRNHLIMYCRKIVAHIGEKSNVNENPRPNHENRKVNVVDGLVEKCKDEVHEIMMPMKALKILTVYRGQEKDEMKDSKICALMDEVSEKEDSFLQRPLTVFYQESRISETTRSGCYKPDNLTVPLDGLIMGQGRKNEKRNVKEHCKEQDVEMPIIAKDIEYKKLVTDEEENEFLKIVKQSLGHTKALHIQLKCKDYVIARVLVDNGSTLNIMPKSTLLQLPMDMSHIKSSNMVVKAFAGKSLDLLRRSGVIHVAVDEVKKPHRFKVEIMTTRIMREGYSLNQNLDTLLKSPSNDGRFGLGYKPSIYDKIRLQEENKKKRLAKLEMRDFDPSLKFIPVLYDTFKSARISYSSNNSDLKDGLLTKMESLLVAAVAQEASFEGNIVYACPPDFELNNWDIVDLPTFSREFQE</sequence>
<proteinExistence type="predicted"/>
<dbReference type="AlphaFoldDB" id="A0A5A7V6I2"/>
<dbReference type="Proteomes" id="UP000321393">
    <property type="component" value="Unassembled WGS sequence"/>
</dbReference>
<name>A0A5A7V6I2_CUCMM</name>
<gene>
    <name evidence="2" type="ORF">E5676_scaffold556G00020</name>
    <name evidence="1" type="ORF">E6C27_scaffold205G00280</name>
</gene>
<dbReference type="EMBL" id="SSTE01002875">
    <property type="protein sequence ID" value="KAA0063218.1"/>
    <property type="molecule type" value="Genomic_DNA"/>
</dbReference>
<accession>A0A5A7V6I2</accession>
<dbReference type="PANTHER" id="PTHR33240:SF15">
    <property type="entry name" value="GAG-PRO-LIKE PROTEIN"/>
    <property type="match status" value="1"/>
</dbReference>
<evidence type="ECO:0000313" key="2">
    <source>
        <dbReference type="EMBL" id="TYK13470.1"/>
    </source>
</evidence>
<dbReference type="PANTHER" id="PTHR33240">
    <property type="entry name" value="OS08G0508500 PROTEIN"/>
    <property type="match status" value="1"/>
</dbReference>
<evidence type="ECO:0000313" key="1">
    <source>
        <dbReference type="EMBL" id="KAA0063218.1"/>
    </source>
</evidence>
<protein>
    <submittedName>
        <fullName evidence="1">Gag-pro-like protein</fullName>
    </submittedName>
</protein>